<dbReference type="EMBL" id="NESQ01000159">
    <property type="protein sequence ID" value="PUU77193.1"/>
    <property type="molecule type" value="Genomic_DNA"/>
</dbReference>
<sequence>MFLLSHPPPFSNLSAHSPFHNITNTRLPYQTQAPYPGPCSHDTHSPVSIFAVLMANAGELFVRITRPRRHQFGRFRVAHCKGTDGLSLVALS</sequence>
<dbReference type="Proteomes" id="UP000244722">
    <property type="component" value="Unassembled WGS sequence"/>
</dbReference>
<comment type="caution">
    <text evidence="1">The sequence shown here is derived from an EMBL/GenBank/DDBJ whole genome shotgun (WGS) entry which is preliminary data.</text>
</comment>
<reference evidence="1 2" key="1">
    <citation type="submission" date="2017-04" db="EMBL/GenBank/DDBJ databases">
        <title>Draft genome sequence of Tuber borchii Vittad., a whitish edible truffle.</title>
        <authorList>
            <consortium name="DOE Joint Genome Institute"/>
            <person name="Murat C."/>
            <person name="Kuo A."/>
            <person name="Barry K.W."/>
            <person name="Clum A."/>
            <person name="Dockter R.B."/>
            <person name="Fauchery L."/>
            <person name="Iotti M."/>
            <person name="Kohler A."/>
            <person name="Labutti K."/>
            <person name="Lindquist E.A."/>
            <person name="Lipzen A."/>
            <person name="Ohm R.A."/>
            <person name="Wang M."/>
            <person name="Grigoriev I.V."/>
            <person name="Zambonelli A."/>
            <person name="Martin F.M."/>
        </authorList>
    </citation>
    <scope>NUCLEOTIDE SEQUENCE [LARGE SCALE GENOMIC DNA]</scope>
    <source>
        <strain evidence="1 2">Tbo3840</strain>
    </source>
</reference>
<gene>
    <name evidence="1" type="ORF">B9Z19DRAFT_181882</name>
</gene>
<keyword evidence="2" id="KW-1185">Reference proteome</keyword>
<evidence type="ECO:0000313" key="2">
    <source>
        <dbReference type="Proteomes" id="UP000244722"/>
    </source>
</evidence>
<organism evidence="1 2">
    <name type="scientific">Tuber borchii</name>
    <name type="common">White truffle</name>
    <dbReference type="NCBI Taxonomy" id="42251"/>
    <lineage>
        <taxon>Eukaryota</taxon>
        <taxon>Fungi</taxon>
        <taxon>Dikarya</taxon>
        <taxon>Ascomycota</taxon>
        <taxon>Pezizomycotina</taxon>
        <taxon>Pezizomycetes</taxon>
        <taxon>Pezizales</taxon>
        <taxon>Tuberaceae</taxon>
        <taxon>Tuber</taxon>
    </lineage>
</organism>
<name>A0A2T6ZNY6_TUBBO</name>
<evidence type="ECO:0000313" key="1">
    <source>
        <dbReference type="EMBL" id="PUU77193.1"/>
    </source>
</evidence>
<protein>
    <submittedName>
        <fullName evidence="1">Uncharacterized protein</fullName>
    </submittedName>
</protein>
<dbReference type="AlphaFoldDB" id="A0A2T6ZNY6"/>
<proteinExistence type="predicted"/>
<accession>A0A2T6ZNY6</accession>